<dbReference type="SUPFAM" id="SSF56281">
    <property type="entry name" value="Metallo-hydrolase/oxidoreductase"/>
    <property type="match status" value="1"/>
</dbReference>
<dbReference type="GO" id="GO:0016180">
    <property type="term" value="P:snRNA processing"/>
    <property type="evidence" value="ECO:0007669"/>
    <property type="project" value="TreeGrafter"/>
</dbReference>
<evidence type="ECO:0000259" key="6">
    <source>
        <dbReference type="SMART" id="SM00849"/>
    </source>
</evidence>
<dbReference type="InterPro" id="IPR001279">
    <property type="entry name" value="Metallo-B-lactamas"/>
</dbReference>
<comment type="caution">
    <text evidence="8">The sequence shown here is derived from an EMBL/GenBank/DDBJ whole genome shotgun (WGS) entry which is preliminary data.</text>
</comment>
<dbReference type="PANTHER" id="PTHR11203">
    <property type="entry name" value="CLEAVAGE AND POLYADENYLATION SPECIFICITY FACTOR FAMILY MEMBER"/>
    <property type="match status" value="1"/>
</dbReference>
<feature type="region of interest" description="Disordered" evidence="5">
    <location>
        <begin position="92"/>
        <end position="128"/>
    </location>
</feature>
<dbReference type="GO" id="GO:0016787">
    <property type="term" value="F:hydrolase activity"/>
    <property type="evidence" value="ECO:0007669"/>
    <property type="project" value="UniProtKB-KW"/>
</dbReference>
<dbReference type="GO" id="GO:0004521">
    <property type="term" value="F:RNA endonuclease activity"/>
    <property type="evidence" value="ECO:0007669"/>
    <property type="project" value="TreeGrafter"/>
</dbReference>
<dbReference type="SMART" id="SM00849">
    <property type="entry name" value="Lactamase_B"/>
    <property type="match status" value="1"/>
</dbReference>
<evidence type="ECO:0000256" key="4">
    <source>
        <dbReference type="ARBA" id="ARBA00023242"/>
    </source>
</evidence>
<reference evidence="8" key="1">
    <citation type="submission" date="2022-08" db="EMBL/GenBank/DDBJ databases">
        <authorList>
            <person name="Gutierrez-Valencia J."/>
        </authorList>
    </citation>
    <scope>NUCLEOTIDE SEQUENCE</scope>
</reference>
<evidence type="ECO:0000256" key="3">
    <source>
        <dbReference type="ARBA" id="ARBA00022801"/>
    </source>
</evidence>
<feature type="region of interest" description="Disordered" evidence="5">
    <location>
        <begin position="51"/>
        <end position="77"/>
    </location>
</feature>
<dbReference type="CDD" id="cd16291">
    <property type="entry name" value="INTS11-like_MBL-fold"/>
    <property type="match status" value="1"/>
</dbReference>
<feature type="domain" description="Metallo-beta-lactamase" evidence="6">
    <location>
        <begin position="208"/>
        <end position="410"/>
    </location>
</feature>
<feature type="compositionally biased region" description="Low complexity" evidence="5">
    <location>
        <begin position="56"/>
        <end position="77"/>
    </location>
</feature>
<evidence type="ECO:0000256" key="2">
    <source>
        <dbReference type="ARBA" id="ARBA00007093"/>
    </source>
</evidence>
<dbReference type="InterPro" id="IPR050698">
    <property type="entry name" value="MBL"/>
</dbReference>
<dbReference type="FunFam" id="3.60.15.10:FF:000028">
    <property type="entry name" value="Integrator complex subunit 11 isoform X3"/>
    <property type="match status" value="1"/>
</dbReference>
<evidence type="ECO:0000256" key="5">
    <source>
        <dbReference type="SAM" id="MobiDB-lite"/>
    </source>
</evidence>
<gene>
    <name evidence="8" type="ORF">LITE_LOCUS51409</name>
</gene>
<dbReference type="EMBL" id="CAMGYJ010000011">
    <property type="protein sequence ID" value="CAI0627820.1"/>
    <property type="molecule type" value="Genomic_DNA"/>
</dbReference>
<evidence type="ECO:0000313" key="9">
    <source>
        <dbReference type="Proteomes" id="UP001154282"/>
    </source>
</evidence>
<dbReference type="PANTHER" id="PTHR11203:SF37">
    <property type="entry name" value="INTEGRATOR COMPLEX SUBUNIT 11"/>
    <property type="match status" value="1"/>
</dbReference>
<dbReference type="InterPro" id="IPR036866">
    <property type="entry name" value="RibonucZ/Hydroxyglut_hydro"/>
</dbReference>
<feature type="domain" description="Beta-Casp" evidence="7">
    <location>
        <begin position="430"/>
        <end position="548"/>
    </location>
</feature>
<keyword evidence="3" id="KW-0378">Hydrolase</keyword>
<sequence>MEDGYSFPPAILAHSPAACLPPTAARNSLAASAPSGRTGSLRRLAKLSHDRIPSFSSSAEQQPAEPSPAATTSAVAAAPSFRPNSLPHVSPPLIRPLVSNQVPNSSPSLPARRIDPTPRRLDSSPRPCLNTSLDRFSSDIKNEEVFRYDWPDKRATSRNHVGKWLSGGKDSSFVCGGWLLFLPLKNQTVTPAIMGIDCLVLGAGQEVGKSCVVVTINGKRIMFDCGMHMGHHDDKRYPDFALIDGPLDCVIITHFHLDHIGALPYFTKEYSYNGPIYMTYPTKALAPLMLEDFMKVTVGRGGEEKFTTDDISECMKKVTLVDLKQTIQVDKDLQIRAYYAGHVLGAAMFYAKVGDGSMLYTGDYNMTPDRHLGAAQIDRLELDLVISESTYATTVRDSRYAREREFLQAVHECVEGGGKVLVPTFALGRAQELFILLDDYWERMNLKVPIYFSSGLTKQANIYYKTFMSWTNQKIKDTYAMHNAFNFKHVVSSDRSVINTVGPCVLFATSGMLSGGLSLEAFKKWAPFKENLVTLPGYCVAGTIGHKLVAGKRTSIYVDSDSQIDVRCNIHQLAFSAHTDSKGIMNLLKFLSPKHVMLVHGERPGMFRLKDKIKSEMGIECDVPANGETVKIPCATLHVKAQTSDAFVKSCQSSNFRLSRCSTSSGLVVASTDPCSPLLVSDDRVGEAVLLLDQSKAKAMHQDELQLLMSVEEKP</sequence>
<keyword evidence="4" id="KW-0539">Nucleus</keyword>
<accession>A0AAV0S5Q1</accession>
<evidence type="ECO:0000313" key="8">
    <source>
        <dbReference type="EMBL" id="CAI0627820.1"/>
    </source>
</evidence>
<dbReference type="AlphaFoldDB" id="A0AAV0S5Q1"/>
<comment type="subcellular location">
    <subcellularLocation>
        <location evidence="1">Nucleus</location>
    </subcellularLocation>
</comment>
<dbReference type="Gene3D" id="3.60.15.10">
    <property type="entry name" value="Ribonuclease Z/Hydroxyacylglutathione hydrolase-like"/>
    <property type="match status" value="1"/>
</dbReference>
<organism evidence="8 9">
    <name type="scientific">Linum tenue</name>
    <dbReference type="NCBI Taxonomy" id="586396"/>
    <lineage>
        <taxon>Eukaryota</taxon>
        <taxon>Viridiplantae</taxon>
        <taxon>Streptophyta</taxon>
        <taxon>Embryophyta</taxon>
        <taxon>Tracheophyta</taxon>
        <taxon>Spermatophyta</taxon>
        <taxon>Magnoliopsida</taxon>
        <taxon>eudicotyledons</taxon>
        <taxon>Gunneridae</taxon>
        <taxon>Pentapetalae</taxon>
        <taxon>rosids</taxon>
        <taxon>fabids</taxon>
        <taxon>Malpighiales</taxon>
        <taxon>Linaceae</taxon>
        <taxon>Linum</taxon>
    </lineage>
</organism>
<dbReference type="InterPro" id="IPR011108">
    <property type="entry name" value="RMMBL"/>
</dbReference>
<protein>
    <recommendedName>
        <fullName evidence="10">Cleavage and polyadenylation specificity factor subunit 3-II</fullName>
    </recommendedName>
</protein>
<evidence type="ECO:0000259" key="7">
    <source>
        <dbReference type="SMART" id="SM01027"/>
    </source>
</evidence>
<dbReference type="InterPro" id="IPR022712">
    <property type="entry name" value="Beta_Casp"/>
</dbReference>
<comment type="similarity">
    <text evidence="2">Belongs to the metallo-beta-lactamase superfamily. RNA-metabolizing metallo-beta-lactamase-like family. INTS11 subfamily.</text>
</comment>
<feature type="compositionally biased region" description="Basic and acidic residues" evidence="5">
    <location>
        <begin position="112"/>
        <end position="123"/>
    </location>
</feature>
<evidence type="ECO:0000256" key="1">
    <source>
        <dbReference type="ARBA" id="ARBA00004123"/>
    </source>
</evidence>
<dbReference type="FunFam" id="3.40.50.10890:FF:000005">
    <property type="entry name" value="Cleavage and polyadenylation specificity factor subunit 3-II"/>
    <property type="match status" value="1"/>
</dbReference>
<dbReference type="Pfam" id="PF07521">
    <property type="entry name" value="RMMBL"/>
    <property type="match status" value="1"/>
</dbReference>
<dbReference type="Gene3D" id="3.40.50.10890">
    <property type="match status" value="1"/>
</dbReference>
<dbReference type="Pfam" id="PF10996">
    <property type="entry name" value="Beta-Casp"/>
    <property type="match status" value="1"/>
</dbReference>
<dbReference type="Proteomes" id="UP001154282">
    <property type="component" value="Unassembled WGS sequence"/>
</dbReference>
<dbReference type="Pfam" id="PF16661">
    <property type="entry name" value="Lactamase_B_6"/>
    <property type="match status" value="1"/>
</dbReference>
<keyword evidence="9" id="KW-1185">Reference proteome</keyword>
<feature type="compositionally biased region" description="Polar residues" evidence="5">
    <location>
        <begin position="98"/>
        <end position="108"/>
    </location>
</feature>
<dbReference type="SMART" id="SM01027">
    <property type="entry name" value="Beta-Casp"/>
    <property type="match status" value="1"/>
</dbReference>
<name>A0AAV0S5Q1_9ROSI</name>
<evidence type="ECO:0008006" key="10">
    <source>
        <dbReference type="Google" id="ProtNLM"/>
    </source>
</evidence>
<dbReference type="InterPro" id="IPR041897">
    <property type="entry name" value="INTS11-like_MBL-fold"/>
</dbReference>
<dbReference type="GO" id="GO:0005634">
    <property type="term" value="C:nucleus"/>
    <property type="evidence" value="ECO:0007669"/>
    <property type="project" value="UniProtKB-SubCell"/>
</dbReference>
<proteinExistence type="inferred from homology"/>